<keyword evidence="2 6" id="KW-0418">Kinase</keyword>
<evidence type="ECO:0000256" key="4">
    <source>
        <dbReference type="SAM" id="Phobius"/>
    </source>
</evidence>
<dbReference type="AlphaFoldDB" id="A0A5B2Z7P6"/>
<dbReference type="Gene3D" id="1.20.5.1930">
    <property type="match status" value="1"/>
</dbReference>
<feature type="transmembrane region" description="Helical" evidence="4">
    <location>
        <begin position="49"/>
        <end position="67"/>
    </location>
</feature>
<dbReference type="InterPro" id="IPR011712">
    <property type="entry name" value="Sig_transdc_His_kin_sub3_dim/P"/>
</dbReference>
<dbReference type="GO" id="GO:0046983">
    <property type="term" value="F:protein dimerization activity"/>
    <property type="evidence" value="ECO:0007669"/>
    <property type="project" value="InterPro"/>
</dbReference>
<feature type="transmembrane region" description="Helical" evidence="4">
    <location>
        <begin position="24"/>
        <end position="42"/>
    </location>
</feature>
<proteinExistence type="predicted"/>
<gene>
    <name evidence="6" type="ORF">F0415_10695</name>
</gene>
<keyword evidence="1" id="KW-0808">Transferase</keyword>
<dbReference type="PANTHER" id="PTHR24421:SF63">
    <property type="entry name" value="SENSOR HISTIDINE KINASE DESK"/>
    <property type="match status" value="1"/>
</dbReference>
<dbReference type="Gene3D" id="3.30.565.10">
    <property type="entry name" value="Histidine kinase-like ATPase, C-terminal domain"/>
    <property type="match status" value="1"/>
</dbReference>
<dbReference type="PANTHER" id="PTHR24421">
    <property type="entry name" value="NITRATE/NITRITE SENSOR PROTEIN NARX-RELATED"/>
    <property type="match status" value="1"/>
</dbReference>
<evidence type="ECO:0000259" key="5">
    <source>
        <dbReference type="SMART" id="SM00387"/>
    </source>
</evidence>
<reference evidence="6 7" key="1">
    <citation type="submission" date="2019-09" db="EMBL/GenBank/DDBJ databases">
        <title>Arenimonas chukotkensis sp. nov., a bacterium isolated from Chukotka hot spring, Arctic region, Russia.</title>
        <authorList>
            <person name="Zayulina K.S."/>
            <person name="Prokofeva M.I."/>
            <person name="Elcheninov A.G."/>
            <person name="Novikov A."/>
            <person name="Kochetkova T.V."/>
            <person name="Kublanov I.V."/>
        </authorList>
    </citation>
    <scope>NUCLEOTIDE SEQUENCE [LARGE SCALE GENOMIC DNA]</scope>
    <source>
        <strain evidence="6 7">3729k</strain>
    </source>
</reference>
<evidence type="ECO:0000313" key="7">
    <source>
        <dbReference type="Proteomes" id="UP000322165"/>
    </source>
</evidence>
<keyword evidence="4" id="KW-0812">Transmembrane</keyword>
<sequence length="377" mass="40321">MARALAQAEAQAPPRRAGGDIHDSPWVTLIYCVFVFAPLAFVGLAWKPWLASLLAFLLFLPLHFRFYRPEPTTRRPLVLATALIGFALVPFNPGGNTFLVYACAMAGWSLRPRRAVGLSLSLMALLVLEFFLVLPWRHAVAWSLMATLVSLLVLSGVLLARDKARRDAELRLTQEEVGRLAALAERERIGRDLHDLLGHTLSVVALKSELAGKLLERDPPAARAQIAEVETVARQALAQVREAVTGIRASGLMAELAAARLALLSAEVHMDQKLAPVNLSPEAESALALGLREAVTNVLRHAEAGRVEVELKAGGDGVALVISDDGRGGVDLAGNGLTGMRERLAAVGGCLDIDSPPGEGTRLVLSLPARGPARGRT</sequence>
<feature type="transmembrane region" description="Helical" evidence="4">
    <location>
        <begin position="115"/>
        <end position="134"/>
    </location>
</feature>
<dbReference type="InterPro" id="IPR036890">
    <property type="entry name" value="HATPase_C_sf"/>
</dbReference>
<keyword evidence="4" id="KW-0472">Membrane</keyword>
<dbReference type="RefSeq" id="WP_149861211.1">
    <property type="nucleotide sequence ID" value="NZ_VUOD01000009.1"/>
</dbReference>
<accession>A0A5B2Z7P6</accession>
<dbReference type="SUPFAM" id="SSF55874">
    <property type="entry name" value="ATPase domain of HSP90 chaperone/DNA topoisomerase II/histidine kinase"/>
    <property type="match status" value="1"/>
</dbReference>
<dbReference type="InterPro" id="IPR003594">
    <property type="entry name" value="HATPase_dom"/>
</dbReference>
<protein>
    <submittedName>
        <fullName evidence="6">Sensor histidine kinase</fullName>
    </submittedName>
</protein>
<feature type="transmembrane region" description="Helical" evidence="4">
    <location>
        <begin position="140"/>
        <end position="160"/>
    </location>
</feature>
<feature type="domain" description="Histidine kinase/HSP90-like ATPase" evidence="5">
    <location>
        <begin position="282"/>
        <end position="371"/>
    </location>
</feature>
<organism evidence="6 7">
    <name type="scientific">Arenimonas fontis</name>
    <dbReference type="NCBI Taxonomy" id="2608255"/>
    <lineage>
        <taxon>Bacteria</taxon>
        <taxon>Pseudomonadati</taxon>
        <taxon>Pseudomonadota</taxon>
        <taxon>Gammaproteobacteria</taxon>
        <taxon>Lysobacterales</taxon>
        <taxon>Lysobacteraceae</taxon>
        <taxon>Arenimonas</taxon>
    </lineage>
</organism>
<dbReference type="GO" id="GO:0016020">
    <property type="term" value="C:membrane"/>
    <property type="evidence" value="ECO:0007669"/>
    <property type="project" value="InterPro"/>
</dbReference>
<dbReference type="Pfam" id="PF07730">
    <property type="entry name" value="HisKA_3"/>
    <property type="match status" value="1"/>
</dbReference>
<keyword evidence="4" id="KW-1133">Transmembrane helix</keyword>
<evidence type="ECO:0000256" key="2">
    <source>
        <dbReference type="ARBA" id="ARBA00022777"/>
    </source>
</evidence>
<name>A0A5B2Z7P6_9GAMM</name>
<reference evidence="6 7" key="2">
    <citation type="submission" date="2019-09" db="EMBL/GenBank/DDBJ databases">
        <authorList>
            <person name="Mazur A."/>
        </authorList>
    </citation>
    <scope>NUCLEOTIDE SEQUENCE [LARGE SCALE GENOMIC DNA]</scope>
    <source>
        <strain evidence="6 7">3729k</strain>
    </source>
</reference>
<comment type="caution">
    <text evidence="6">The sequence shown here is derived from an EMBL/GenBank/DDBJ whole genome shotgun (WGS) entry which is preliminary data.</text>
</comment>
<dbReference type="Pfam" id="PF02518">
    <property type="entry name" value="HATPase_c"/>
    <property type="match status" value="1"/>
</dbReference>
<keyword evidence="7" id="KW-1185">Reference proteome</keyword>
<dbReference type="InterPro" id="IPR050482">
    <property type="entry name" value="Sensor_HK_TwoCompSys"/>
</dbReference>
<feature type="transmembrane region" description="Helical" evidence="4">
    <location>
        <begin position="79"/>
        <end position="103"/>
    </location>
</feature>
<dbReference type="EMBL" id="VUOD01000009">
    <property type="protein sequence ID" value="KAA2284206.1"/>
    <property type="molecule type" value="Genomic_DNA"/>
</dbReference>
<evidence type="ECO:0000256" key="1">
    <source>
        <dbReference type="ARBA" id="ARBA00022679"/>
    </source>
</evidence>
<evidence type="ECO:0000313" key="6">
    <source>
        <dbReference type="EMBL" id="KAA2284206.1"/>
    </source>
</evidence>
<dbReference type="SMART" id="SM00387">
    <property type="entry name" value="HATPase_c"/>
    <property type="match status" value="1"/>
</dbReference>
<keyword evidence="3" id="KW-0902">Two-component regulatory system</keyword>
<evidence type="ECO:0000256" key="3">
    <source>
        <dbReference type="ARBA" id="ARBA00023012"/>
    </source>
</evidence>
<dbReference type="GO" id="GO:0000155">
    <property type="term" value="F:phosphorelay sensor kinase activity"/>
    <property type="evidence" value="ECO:0007669"/>
    <property type="project" value="InterPro"/>
</dbReference>
<dbReference type="CDD" id="cd16917">
    <property type="entry name" value="HATPase_UhpB-NarQ-NarX-like"/>
    <property type="match status" value="1"/>
</dbReference>
<dbReference type="Proteomes" id="UP000322165">
    <property type="component" value="Unassembled WGS sequence"/>
</dbReference>